<dbReference type="Gene3D" id="3.40.50.10540">
    <property type="entry name" value="Crotonobetainyl-coa:carnitine coa-transferase, domain 1"/>
    <property type="match status" value="1"/>
</dbReference>
<dbReference type="EMBL" id="JBHSON010000134">
    <property type="protein sequence ID" value="MFC5754056.1"/>
    <property type="molecule type" value="Genomic_DNA"/>
</dbReference>
<sequence>MTAVMQGVRVLEVAEHTFVPAASALLADWGAEVVKIEHVERGDAMRGLASTGTASVSSDVHVLFEHSNRGKRSLALDLASPEGLDILYALAAKSDIFVTNKLAGVRRKLKIDVEDIRAHNPRIIYVRGSGQGERGPDGDRGSYDMLGFWARAGIGAGVQGAEPGPVPSPPGPGFGDSIGAMAIAGGMMGALFHRERTGEGTVVDVSLLGTGLWSMGHALALSLQLGVPFTAPSASSLWANPLVGNYRTRDGRWLAFCCLQAGRYWASLCEAIGRPGAAADPRFADHHSIMANNEDAIELLREAFEERTVDEWRARLEGFTGPWSVVQNIAEAGADPQTAPNGYVQTCRTAAGVPFQVAAAPVQFDGEPAAPERAPEFNEHGDAILAGLGFGWDAITDLKLRGIVA</sequence>
<dbReference type="InterPro" id="IPR044855">
    <property type="entry name" value="CoA-Trfase_III_dom3_sf"/>
</dbReference>
<organism evidence="1 2">
    <name type="scientific">Actinomadura rugatobispora</name>
    <dbReference type="NCBI Taxonomy" id="1994"/>
    <lineage>
        <taxon>Bacteria</taxon>
        <taxon>Bacillati</taxon>
        <taxon>Actinomycetota</taxon>
        <taxon>Actinomycetes</taxon>
        <taxon>Streptosporangiales</taxon>
        <taxon>Thermomonosporaceae</taxon>
        <taxon>Actinomadura</taxon>
    </lineage>
</organism>
<dbReference type="InterPro" id="IPR023606">
    <property type="entry name" value="CoA-Trfase_III_dom_1_sf"/>
</dbReference>
<reference evidence="2" key="1">
    <citation type="journal article" date="2019" name="Int. J. Syst. Evol. Microbiol.">
        <title>The Global Catalogue of Microorganisms (GCM) 10K type strain sequencing project: providing services to taxonomists for standard genome sequencing and annotation.</title>
        <authorList>
            <consortium name="The Broad Institute Genomics Platform"/>
            <consortium name="The Broad Institute Genome Sequencing Center for Infectious Disease"/>
            <person name="Wu L."/>
            <person name="Ma J."/>
        </authorList>
    </citation>
    <scope>NUCLEOTIDE SEQUENCE [LARGE SCALE GENOMIC DNA]</scope>
    <source>
        <strain evidence="2">KCTC 42087</strain>
    </source>
</reference>
<protein>
    <submittedName>
        <fullName evidence="1">CaiB/BaiF CoA transferase family protein</fullName>
    </submittedName>
</protein>
<dbReference type="InterPro" id="IPR050509">
    <property type="entry name" value="CoA-transferase_III"/>
</dbReference>
<keyword evidence="2" id="KW-1185">Reference proteome</keyword>
<dbReference type="PANTHER" id="PTHR48228:SF2">
    <property type="entry name" value="E-CINNAMOYL-COA:R-PHENYLLACTATE COA TRANSFERASE LARGE SUBUNIT"/>
    <property type="match status" value="1"/>
</dbReference>
<dbReference type="Pfam" id="PF02515">
    <property type="entry name" value="CoA_transf_3"/>
    <property type="match status" value="1"/>
</dbReference>
<dbReference type="Proteomes" id="UP001596074">
    <property type="component" value="Unassembled WGS sequence"/>
</dbReference>
<dbReference type="InterPro" id="IPR003673">
    <property type="entry name" value="CoA-Trfase_fam_III"/>
</dbReference>
<evidence type="ECO:0000313" key="2">
    <source>
        <dbReference type="Proteomes" id="UP001596074"/>
    </source>
</evidence>
<accession>A0ABW1AHK6</accession>
<dbReference type="RefSeq" id="WP_378291743.1">
    <property type="nucleotide sequence ID" value="NZ_JBHSON010000134.1"/>
</dbReference>
<gene>
    <name evidence="1" type="ORF">ACFPZN_51275</name>
</gene>
<dbReference type="GO" id="GO:0016740">
    <property type="term" value="F:transferase activity"/>
    <property type="evidence" value="ECO:0007669"/>
    <property type="project" value="UniProtKB-KW"/>
</dbReference>
<dbReference type="SUPFAM" id="SSF89796">
    <property type="entry name" value="CoA-transferase family III (CaiB/BaiF)"/>
    <property type="match status" value="1"/>
</dbReference>
<evidence type="ECO:0000313" key="1">
    <source>
        <dbReference type="EMBL" id="MFC5754056.1"/>
    </source>
</evidence>
<dbReference type="Gene3D" id="3.30.1540.10">
    <property type="entry name" value="formyl-coa transferase, domain 3"/>
    <property type="match status" value="1"/>
</dbReference>
<proteinExistence type="predicted"/>
<keyword evidence="1" id="KW-0808">Transferase</keyword>
<name>A0ABW1AHK6_9ACTN</name>
<comment type="caution">
    <text evidence="1">The sequence shown here is derived from an EMBL/GenBank/DDBJ whole genome shotgun (WGS) entry which is preliminary data.</text>
</comment>
<dbReference type="PANTHER" id="PTHR48228">
    <property type="entry name" value="SUCCINYL-COA--D-CITRAMALATE COA-TRANSFERASE"/>
    <property type="match status" value="1"/>
</dbReference>